<dbReference type="CDD" id="cd14687">
    <property type="entry name" value="bZIP_ATF2"/>
    <property type="match status" value="1"/>
</dbReference>
<name>A0A2X0KGS2_9BASI</name>
<dbReference type="GO" id="GO:0003700">
    <property type="term" value="F:DNA-binding transcription factor activity"/>
    <property type="evidence" value="ECO:0007669"/>
    <property type="project" value="InterPro"/>
</dbReference>
<feature type="region of interest" description="Disordered" evidence="6">
    <location>
        <begin position="358"/>
        <end position="379"/>
    </location>
</feature>
<dbReference type="SUPFAM" id="SSF57959">
    <property type="entry name" value="Leucine zipper domain"/>
    <property type="match status" value="1"/>
</dbReference>
<feature type="compositionally biased region" description="Polar residues" evidence="6">
    <location>
        <begin position="166"/>
        <end position="176"/>
    </location>
</feature>
<dbReference type="SMART" id="SM00338">
    <property type="entry name" value="BRLZ"/>
    <property type="match status" value="1"/>
</dbReference>
<keyword evidence="5" id="KW-0175">Coiled coil</keyword>
<sequence length="677" mass="70891">MTTRSSRRVPVAAPNPAPHHADAHAHSGHGGHGGTPSTDAHAQHHSQAQQQQHHPQAHLHQQHHHSVGPPASYQYPPQLHGMDNGMPKREESEQLGHSRHVRASSDPISRGGAFDPDGGHRLDQEPNPFEQSFSGPEPSGPIIARSGYGSQTPSFAGHVSRRARSISPNSLANRQTPGGLNKIAHFSMIPTPGTDLSQFGWPQQSFTPGMMGSAPFDPSMMRTGLTPLGGETSSGGVSFPPPSPATAALFAMMTNNTPGTAEAAAAAGLAGGGPRPHEGPNEANNFEASFARAASGKHEGGSVQAPDFSSHHRQSQMGPNGRVGHGVMHPSHLQNQVHPPQAAFYPQQTPYGQPQSNFNNGYSQSAHHPGPGPLHLGSAGFPPNNLYNLGQTDSHNDDALVAAAALSGLATPGFHGHTTPLERIAQEKAAALKQAGGTTVGIVAPTSVGAPTSTTSVSNPIQTESSAPSTNGGSQPGNGAAAPAKGKRGAAGGGAAANKRKKAEAEETKPKVTPAKKGKRASAAKAVSLDGMDDDMDDDMDQLDEEGQSNASPAPSNPNETEEEKRKNFLERNRQGELISVSSSEDDFGLTFTRPFTLAAALKCRQRKKTWLANLQYKVESLTIDNDTLQATVTNLKEEIQSLRAILQAHANCPVASGADRRGSAVQNLAPNGQQRY</sequence>
<evidence type="ECO:0000259" key="7">
    <source>
        <dbReference type="PROSITE" id="PS50217"/>
    </source>
</evidence>
<feature type="compositionally biased region" description="Polar residues" evidence="6">
    <location>
        <begin position="449"/>
        <end position="473"/>
    </location>
</feature>
<evidence type="ECO:0000256" key="6">
    <source>
        <dbReference type="SAM" id="MobiDB-lite"/>
    </source>
</evidence>
<feature type="region of interest" description="Disordered" evidence="6">
    <location>
        <begin position="1"/>
        <end position="176"/>
    </location>
</feature>
<evidence type="ECO:0000256" key="2">
    <source>
        <dbReference type="ARBA" id="ARBA00023015"/>
    </source>
</evidence>
<proteinExistence type="predicted"/>
<dbReference type="Gene3D" id="1.20.5.170">
    <property type="match status" value="1"/>
</dbReference>
<evidence type="ECO:0000256" key="1">
    <source>
        <dbReference type="ARBA" id="ARBA00004123"/>
    </source>
</evidence>
<feature type="compositionally biased region" description="Basic and acidic residues" evidence="6">
    <location>
        <begin position="86"/>
        <end position="96"/>
    </location>
</feature>
<feature type="compositionally biased region" description="Low complexity" evidence="6">
    <location>
        <begin position="45"/>
        <end position="54"/>
    </location>
</feature>
<feature type="compositionally biased region" description="Polar residues" evidence="6">
    <location>
        <begin position="549"/>
        <end position="559"/>
    </location>
</feature>
<gene>
    <name evidence="8" type="ORF">BZ3500_MVSOF-1268-A1-R1_CHR2-1G04479</name>
</gene>
<feature type="domain" description="BZIP" evidence="7">
    <location>
        <begin position="600"/>
        <end position="650"/>
    </location>
</feature>
<dbReference type="Proteomes" id="UP000249723">
    <property type="component" value="Unassembled WGS sequence"/>
</dbReference>
<dbReference type="STRING" id="289078.A0A2X0KGS2"/>
<protein>
    <submittedName>
        <fullName evidence="8">BZ3500_MvSof-1268-A1-R1_Chr2-1g04479 protein</fullName>
    </submittedName>
</protein>
<keyword evidence="4" id="KW-0539">Nucleus</keyword>
<dbReference type="GO" id="GO:0005634">
    <property type="term" value="C:nucleus"/>
    <property type="evidence" value="ECO:0007669"/>
    <property type="project" value="UniProtKB-SubCell"/>
</dbReference>
<keyword evidence="9" id="KW-1185">Reference proteome</keyword>
<dbReference type="OrthoDB" id="295274at2759"/>
<organism evidence="8 9">
    <name type="scientific">Microbotryum saponariae</name>
    <dbReference type="NCBI Taxonomy" id="289078"/>
    <lineage>
        <taxon>Eukaryota</taxon>
        <taxon>Fungi</taxon>
        <taxon>Dikarya</taxon>
        <taxon>Basidiomycota</taxon>
        <taxon>Pucciniomycotina</taxon>
        <taxon>Microbotryomycetes</taxon>
        <taxon>Microbotryales</taxon>
        <taxon>Microbotryaceae</taxon>
        <taxon>Microbotryum</taxon>
    </lineage>
</organism>
<dbReference type="InterPro" id="IPR046347">
    <property type="entry name" value="bZIP_sf"/>
</dbReference>
<feature type="compositionally biased region" description="Acidic residues" evidence="6">
    <location>
        <begin position="531"/>
        <end position="547"/>
    </location>
</feature>
<dbReference type="InterPro" id="IPR020956">
    <property type="entry name" value="TF_Aft1_OSM"/>
</dbReference>
<comment type="subcellular location">
    <subcellularLocation>
        <location evidence="1">Nucleus</location>
    </subcellularLocation>
</comment>
<dbReference type="InterPro" id="IPR051027">
    <property type="entry name" value="bZIP_transcription_factors"/>
</dbReference>
<dbReference type="PANTHER" id="PTHR19304">
    <property type="entry name" value="CYCLIC-AMP RESPONSE ELEMENT BINDING PROTEIN"/>
    <property type="match status" value="1"/>
</dbReference>
<feature type="region of interest" description="Disordered" evidence="6">
    <location>
        <begin position="295"/>
        <end position="318"/>
    </location>
</feature>
<evidence type="ECO:0000256" key="4">
    <source>
        <dbReference type="ARBA" id="ARBA00023242"/>
    </source>
</evidence>
<accession>A0A2X0KGS2</accession>
<dbReference type="Pfam" id="PF11785">
    <property type="entry name" value="Aft1_OSA"/>
    <property type="match status" value="1"/>
</dbReference>
<dbReference type="InterPro" id="IPR004827">
    <property type="entry name" value="bZIP"/>
</dbReference>
<feature type="region of interest" description="Disordered" evidence="6">
    <location>
        <begin position="442"/>
        <end position="566"/>
    </location>
</feature>
<dbReference type="AlphaFoldDB" id="A0A2X0KGS2"/>
<dbReference type="PROSITE" id="PS50217">
    <property type="entry name" value="BZIP"/>
    <property type="match status" value="1"/>
</dbReference>
<evidence type="ECO:0000256" key="5">
    <source>
        <dbReference type="SAM" id="Coils"/>
    </source>
</evidence>
<feature type="coiled-coil region" evidence="5">
    <location>
        <begin position="612"/>
        <end position="646"/>
    </location>
</feature>
<evidence type="ECO:0000256" key="3">
    <source>
        <dbReference type="ARBA" id="ARBA00023163"/>
    </source>
</evidence>
<evidence type="ECO:0000313" key="9">
    <source>
        <dbReference type="Proteomes" id="UP000249723"/>
    </source>
</evidence>
<keyword evidence="3" id="KW-0804">Transcription</keyword>
<evidence type="ECO:0000313" key="8">
    <source>
        <dbReference type="EMBL" id="SCZ88543.1"/>
    </source>
</evidence>
<feature type="compositionally biased region" description="Basic residues" evidence="6">
    <location>
        <begin position="55"/>
        <end position="66"/>
    </location>
</feature>
<dbReference type="EMBL" id="FMWP01000012">
    <property type="protein sequence ID" value="SCZ88543.1"/>
    <property type="molecule type" value="Genomic_DNA"/>
</dbReference>
<keyword evidence="2" id="KW-0805">Transcription regulation</keyword>
<dbReference type="Pfam" id="PF00170">
    <property type="entry name" value="bZIP_1"/>
    <property type="match status" value="1"/>
</dbReference>
<reference evidence="9" key="1">
    <citation type="submission" date="2016-10" db="EMBL/GenBank/DDBJ databases">
        <authorList>
            <person name="Jeantristanb JTB J.-T."/>
            <person name="Ricardo R."/>
        </authorList>
    </citation>
    <scope>NUCLEOTIDE SEQUENCE [LARGE SCALE GENOMIC DNA]</scope>
</reference>